<feature type="signal peptide" evidence="1">
    <location>
        <begin position="1"/>
        <end position="20"/>
    </location>
</feature>
<dbReference type="Pfam" id="PF14344">
    <property type="entry name" value="DUF4397"/>
    <property type="match status" value="1"/>
</dbReference>
<feature type="chain" id="PRO_5020382215" evidence="1">
    <location>
        <begin position="21"/>
        <end position="228"/>
    </location>
</feature>
<name>A0A4U1CED4_9SPHI</name>
<evidence type="ECO:0000256" key="1">
    <source>
        <dbReference type="SAM" id="SignalP"/>
    </source>
</evidence>
<dbReference type="InterPro" id="IPR025510">
    <property type="entry name" value="DUF4397"/>
</dbReference>
<evidence type="ECO:0000313" key="4">
    <source>
        <dbReference type="Proteomes" id="UP000307244"/>
    </source>
</evidence>
<reference evidence="3 4" key="1">
    <citation type="submission" date="2019-04" db="EMBL/GenBank/DDBJ databases">
        <title>Pedobacter sp. RP-3-15 sp. nov., isolated from Arctic soil.</title>
        <authorList>
            <person name="Dahal R.H."/>
            <person name="Kim D.-U."/>
        </authorList>
    </citation>
    <scope>NUCLEOTIDE SEQUENCE [LARGE SCALE GENOMIC DNA]</scope>
    <source>
        <strain evidence="3 4">RP-3-15</strain>
    </source>
</reference>
<evidence type="ECO:0000313" key="3">
    <source>
        <dbReference type="EMBL" id="TKC04891.1"/>
    </source>
</evidence>
<keyword evidence="4" id="KW-1185">Reference proteome</keyword>
<dbReference type="RefSeq" id="WP_136836714.1">
    <property type="nucleotide sequence ID" value="NZ_SWBQ01000004.1"/>
</dbReference>
<keyword evidence="1" id="KW-0732">Signal</keyword>
<organism evidence="3 4">
    <name type="scientific">Pedobacter frigoris</name>
    <dbReference type="NCBI Taxonomy" id="2571272"/>
    <lineage>
        <taxon>Bacteria</taxon>
        <taxon>Pseudomonadati</taxon>
        <taxon>Bacteroidota</taxon>
        <taxon>Sphingobacteriia</taxon>
        <taxon>Sphingobacteriales</taxon>
        <taxon>Sphingobacteriaceae</taxon>
        <taxon>Pedobacter</taxon>
    </lineage>
</organism>
<dbReference type="OrthoDB" id="9792011at2"/>
<dbReference type="AlphaFoldDB" id="A0A4U1CED4"/>
<comment type="caution">
    <text evidence="3">The sequence shown here is derived from an EMBL/GenBank/DDBJ whole genome shotgun (WGS) entry which is preliminary data.</text>
</comment>
<proteinExistence type="predicted"/>
<dbReference type="PROSITE" id="PS51257">
    <property type="entry name" value="PROKAR_LIPOPROTEIN"/>
    <property type="match status" value="1"/>
</dbReference>
<feature type="domain" description="DUF4397" evidence="2">
    <location>
        <begin position="33"/>
        <end position="146"/>
    </location>
</feature>
<sequence>MKIKTLIAAVTLSMALASCSKDDDNYTPQPISGVSVYHASPTTEKLDFYVGTNKANQADFAFGNKIEYLNVYSGERQVTIKKKGAEASVVTEKLTFEPQTGYSLFVADKFDALKFLLLKDDLTKPAASKARVRFINLSPDAPALNLSIAGKDTDLFTNKLFKEYSTFETIDAADKVTFNVKNTTGGALATSIADVKIESGKIYTIWVKGLVAATDDTKIGVVVSEHKL</sequence>
<gene>
    <name evidence="3" type="ORF">FA047_14050</name>
</gene>
<dbReference type="Proteomes" id="UP000307244">
    <property type="component" value="Unassembled WGS sequence"/>
</dbReference>
<dbReference type="EMBL" id="SWBQ01000004">
    <property type="protein sequence ID" value="TKC04891.1"/>
    <property type="molecule type" value="Genomic_DNA"/>
</dbReference>
<accession>A0A4U1CED4</accession>
<evidence type="ECO:0000259" key="2">
    <source>
        <dbReference type="Pfam" id="PF14344"/>
    </source>
</evidence>
<protein>
    <submittedName>
        <fullName evidence="3">DUF4397 domain-containing protein</fullName>
    </submittedName>
</protein>